<dbReference type="SUPFAM" id="SSF88697">
    <property type="entry name" value="PUA domain-like"/>
    <property type="match status" value="1"/>
</dbReference>
<dbReference type="STRING" id="530564.Psta_0223"/>
<keyword evidence="3" id="KW-0698">rRNA processing</keyword>
<dbReference type="OrthoDB" id="9805492at2"/>
<dbReference type="EMBL" id="CP001848">
    <property type="protein sequence ID" value="ADB14919.1"/>
    <property type="molecule type" value="Genomic_DNA"/>
</dbReference>
<comment type="subcellular location">
    <subcellularLocation>
        <location evidence="1">Cytoplasm</location>
    </subcellularLocation>
</comment>
<dbReference type="CDD" id="cd21153">
    <property type="entry name" value="PUA_RlmI"/>
    <property type="match status" value="1"/>
</dbReference>
<dbReference type="PANTHER" id="PTHR42873:SF1">
    <property type="entry name" value="S-ADENOSYLMETHIONINE-DEPENDENT METHYLTRANSFERASE DOMAIN-CONTAINING PROTEIN"/>
    <property type="match status" value="1"/>
</dbReference>
<dbReference type="InterPro" id="IPR015947">
    <property type="entry name" value="PUA-like_sf"/>
</dbReference>
<evidence type="ECO:0000256" key="2">
    <source>
        <dbReference type="ARBA" id="ARBA00022490"/>
    </source>
</evidence>
<dbReference type="Proteomes" id="UP000001887">
    <property type="component" value="Chromosome"/>
</dbReference>
<dbReference type="GO" id="GO:0006364">
    <property type="term" value="P:rRNA processing"/>
    <property type="evidence" value="ECO:0007669"/>
    <property type="project" value="UniProtKB-KW"/>
</dbReference>
<dbReference type="KEGG" id="psl:Psta_0223"/>
<evidence type="ECO:0000256" key="6">
    <source>
        <dbReference type="ARBA" id="ARBA00022691"/>
    </source>
</evidence>
<evidence type="ECO:0000256" key="8">
    <source>
        <dbReference type="ARBA" id="ARBA00038091"/>
    </source>
</evidence>
<dbReference type="GO" id="GO:0005737">
    <property type="term" value="C:cytoplasm"/>
    <property type="evidence" value="ECO:0007669"/>
    <property type="project" value="UniProtKB-SubCell"/>
</dbReference>
<dbReference type="Gene3D" id="2.30.130.10">
    <property type="entry name" value="PUA domain"/>
    <property type="match status" value="1"/>
</dbReference>
<proteinExistence type="inferred from homology"/>
<accession>D2R1D4</accession>
<protein>
    <submittedName>
        <fullName evidence="10">Methyltransferase small</fullName>
    </submittedName>
</protein>
<dbReference type="eggNOG" id="COG1092">
    <property type="taxonomic scope" value="Bacteria"/>
</dbReference>
<organism evidence="10 11">
    <name type="scientific">Pirellula staleyi (strain ATCC 27377 / DSM 6068 / ICPB 4128)</name>
    <name type="common">Pirella staleyi</name>
    <dbReference type="NCBI Taxonomy" id="530564"/>
    <lineage>
        <taxon>Bacteria</taxon>
        <taxon>Pseudomonadati</taxon>
        <taxon>Planctomycetota</taxon>
        <taxon>Planctomycetia</taxon>
        <taxon>Pirellulales</taxon>
        <taxon>Pirellulaceae</taxon>
        <taxon>Pirellula</taxon>
    </lineage>
</organism>
<dbReference type="CDD" id="cd11572">
    <property type="entry name" value="RlmI_M_like"/>
    <property type="match status" value="1"/>
</dbReference>
<dbReference type="AlphaFoldDB" id="D2R1D4"/>
<dbReference type="HOGENOM" id="CLU_014042_0_0_0"/>
<gene>
    <name evidence="10" type="ordered locus">Psta_0223</name>
</gene>
<dbReference type="InterPro" id="IPR041532">
    <property type="entry name" value="RlmI-like_PUA"/>
</dbReference>
<evidence type="ECO:0000256" key="1">
    <source>
        <dbReference type="ARBA" id="ARBA00004496"/>
    </source>
</evidence>
<dbReference type="PANTHER" id="PTHR42873">
    <property type="entry name" value="RIBOSOMAL RNA LARGE SUBUNIT METHYLTRANSFERASE"/>
    <property type="match status" value="1"/>
</dbReference>
<keyword evidence="2" id="KW-0963">Cytoplasm</keyword>
<evidence type="ECO:0000256" key="3">
    <source>
        <dbReference type="ARBA" id="ARBA00022552"/>
    </source>
</evidence>
<reference evidence="10 11" key="1">
    <citation type="journal article" date="2009" name="Stand. Genomic Sci.">
        <title>Complete genome sequence of Pirellula staleyi type strain (ATCC 27377).</title>
        <authorList>
            <person name="Clum A."/>
            <person name="Tindall B.J."/>
            <person name="Sikorski J."/>
            <person name="Ivanova N."/>
            <person name="Mavrommatis K."/>
            <person name="Lucas S."/>
            <person name="Glavina del Rio T."/>
            <person name="Nolan M."/>
            <person name="Chen F."/>
            <person name="Tice H."/>
            <person name="Pitluck S."/>
            <person name="Cheng J.F."/>
            <person name="Chertkov O."/>
            <person name="Brettin T."/>
            <person name="Han C."/>
            <person name="Detter J.C."/>
            <person name="Kuske C."/>
            <person name="Bruce D."/>
            <person name="Goodwin L."/>
            <person name="Ovchinikova G."/>
            <person name="Pati A."/>
            <person name="Mikhailova N."/>
            <person name="Chen A."/>
            <person name="Palaniappan K."/>
            <person name="Land M."/>
            <person name="Hauser L."/>
            <person name="Chang Y.J."/>
            <person name="Jeffries C.D."/>
            <person name="Chain P."/>
            <person name="Rohde M."/>
            <person name="Goker M."/>
            <person name="Bristow J."/>
            <person name="Eisen J.A."/>
            <person name="Markowitz V."/>
            <person name="Hugenholtz P."/>
            <person name="Kyrpides N.C."/>
            <person name="Klenk H.P."/>
            <person name="Lapidus A."/>
        </authorList>
    </citation>
    <scope>NUCLEOTIDE SEQUENCE [LARGE SCALE GENOMIC DNA]</scope>
    <source>
        <strain evidence="11">ATCC 27377 / DSM 6068 / ICPB 4128</strain>
    </source>
</reference>
<comment type="similarity">
    <text evidence="8">Belongs to the methyltransferase superfamily. RlmI family.</text>
</comment>
<keyword evidence="7" id="KW-0694">RNA-binding</keyword>
<dbReference type="CDD" id="cd02440">
    <property type="entry name" value="AdoMet_MTases"/>
    <property type="match status" value="1"/>
</dbReference>
<dbReference type="InterPro" id="IPR019614">
    <property type="entry name" value="SAM-dep_methyl-trfase"/>
</dbReference>
<dbReference type="SUPFAM" id="SSF53335">
    <property type="entry name" value="S-adenosyl-L-methionine-dependent methyltransferases"/>
    <property type="match status" value="1"/>
</dbReference>
<dbReference type="Pfam" id="PF10672">
    <property type="entry name" value="Methyltrans_SAM"/>
    <property type="match status" value="1"/>
</dbReference>
<evidence type="ECO:0000256" key="4">
    <source>
        <dbReference type="ARBA" id="ARBA00022603"/>
    </source>
</evidence>
<dbReference type="GO" id="GO:0008168">
    <property type="term" value="F:methyltransferase activity"/>
    <property type="evidence" value="ECO:0007669"/>
    <property type="project" value="UniProtKB-KW"/>
</dbReference>
<evidence type="ECO:0000256" key="5">
    <source>
        <dbReference type="ARBA" id="ARBA00022679"/>
    </source>
</evidence>
<evidence type="ECO:0000313" key="11">
    <source>
        <dbReference type="Proteomes" id="UP000001887"/>
    </source>
</evidence>
<keyword evidence="5 10" id="KW-0808">Transferase</keyword>
<dbReference type="Pfam" id="PF17785">
    <property type="entry name" value="PUA_3"/>
    <property type="match status" value="1"/>
</dbReference>
<dbReference type="InterPro" id="IPR002478">
    <property type="entry name" value="PUA"/>
</dbReference>
<keyword evidence="4 10" id="KW-0489">Methyltransferase</keyword>
<sequence length="434" mass="47331">MGASAKWPTCEPLAAVKLKPRKALPFYGRHPWVLATGVDRVQPLSIAAEHMLADGSVVNLLNEKGKFVARGFYNGQSRIRVRLFTWREEEQLNADFFERRIADAIESRVQLGLEPAAGSPARSTSAARLIFSEADGLSGLVVDRYGDYLVVQATSAAMQQRLHGIAEILQKLLAPKGMVLRGDAASAKLEGIEPIAPERLGEWTDEPIRIVEHGISYEVDLTDSQKTGFYLDQRDNRLAVAKYFAGRKVLDMFCYTGGFAMNASRHGQAAEVLGVDTSKRAVAQAQKNAEINGLTNVTFEAGDGFQSLEKFATEGRKFDAIVLDPPKFARSRSQVDQAIQAYHRLNRAAVALLPPGGILVTHSCSGSVSREDFLLMLSGVAQKTGRDIQIIELRGAAADHPVSSTCLETEYLKCVVCRVGQLARDKPVFIGSGD</sequence>
<dbReference type="PROSITE" id="PS50890">
    <property type="entry name" value="PUA"/>
    <property type="match status" value="1"/>
</dbReference>
<keyword evidence="6" id="KW-0949">S-adenosyl-L-methionine</keyword>
<dbReference type="GO" id="GO:0032259">
    <property type="term" value="P:methylation"/>
    <property type="evidence" value="ECO:0007669"/>
    <property type="project" value="UniProtKB-KW"/>
</dbReference>
<dbReference type="InterPro" id="IPR036974">
    <property type="entry name" value="PUA_sf"/>
</dbReference>
<dbReference type="Gene3D" id="3.40.50.150">
    <property type="entry name" value="Vaccinia Virus protein VP39"/>
    <property type="match status" value="1"/>
</dbReference>
<evidence type="ECO:0000259" key="9">
    <source>
        <dbReference type="SMART" id="SM00359"/>
    </source>
</evidence>
<keyword evidence="11" id="KW-1185">Reference proteome</keyword>
<dbReference type="InterPro" id="IPR029063">
    <property type="entry name" value="SAM-dependent_MTases_sf"/>
</dbReference>
<evidence type="ECO:0000256" key="7">
    <source>
        <dbReference type="ARBA" id="ARBA00022884"/>
    </source>
</evidence>
<dbReference type="SMART" id="SM00359">
    <property type="entry name" value="PUA"/>
    <property type="match status" value="1"/>
</dbReference>
<dbReference type="Gene3D" id="3.30.750.80">
    <property type="entry name" value="RNA methyltransferase domain (HRMD) like"/>
    <property type="match status" value="1"/>
</dbReference>
<evidence type="ECO:0000313" key="10">
    <source>
        <dbReference type="EMBL" id="ADB14919.1"/>
    </source>
</evidence>
<feature type="domain" description="PUA" evidence="9">
    <location>
        <begin position="14"/>
        <end position="106"/>
    </location>
</feature>
<name>D2R1D4_PIRSD</name>
<dbReference type="GO" id="GO:0003723">
    <property type="term" value="F:RNA binding"/>
    <property type="evidence" value="ECO:0007669"/>
    <property type="project" value="UniProtKB-KW"/>
</dbReference>